<keyword evidence="1" id="KW-0472">Membrane</keyword>
<protein>
    <submittedName>
        <fullName evidence="2">Uncharacterized protein</fullName>
    </submittedName>
</protein>
<sequence>MTATMQSSTTSPFNFLKEGLLLPSQNRRLFAAVFTIYVASYSLFLLAYEIGFQPLALEVLRDIYTLTRTHPRSPVYGSLLRKLHDDNHKLLLASAANLLLAIVIGSVIQLSAVFAAVATYSGEVHTSGTLLGKARAQLKGPVLTLAFVYALVIAAVSLLSVLAALLVFLAFNRHFGLLLAGCLLLLVAYALYFYLCFVCSLGVVVAVAEPGRCGAGAVGRAWQLVKGAQRRAMLLMTVTGVLVAVCSPLYWLTKVCSVSGALLLGFLYTVLMAAVDLFGVCALTAFYYECKERADQPPEMEYVKLCIQDV</sequence>
<feature type="transmembrane region" description="Helical" evidence="1">
    <location>
        <begin position="265"/>
        <end position="288"/>
    </location>
</feature>
<keyword evidence="4" id="KW-1185">Reference proteome</keyword>
<dbReference type="PANTHER" id="PTHR34483">
    <property type="entry name" value="OS09G0129800 PROTEIN"/>
    <property type="match status" value="1"/>
</dbReference>
<feature type="transmembrane region" description="Helical" evidence="1">
    <location>
        <begin position="177"/>
        <end position="207"/>
    </location>
</feature>
<keyword evidence="1" id="KW-0812">Transmembrane</keyword>
<organism evidence="2 4">
    <name type="scientific">Urochloa decumbens</name>
    <dbReference type="NCBI Taxonomy" id="240449"/>
    <lineage>
        <taxon>Eukaryota</taxon>
        <taxon>Viridiplantae</taxon>
        <taxon>Streptophyta</taxon>
        <taxon>Embryophyta</taxon>
        <taxon>Tracheophyta</taxon>
        <taxon>Spermatophyta</taxon>
        <taxon>Magnoliopsida</taxon>
        <taxon>Liliopsida</taxon>
        <taxon>Poales</taxon>
        <taxon>Poaceae</taxon>
        <taxon>PACMAD clade</taxon>
        <taxon>Panicoideae</taxon>
        <taxon>Panicodae</taxon>
        <taxon>Paniceae</taxon>
        <taxon>Melinidinae</taxon>
        <taxon>Urochloa</taxon>
    </lineage>
</organism>
<dbReference type="EMBL" id="OZ075132">
    <property type="protein sequence ID" value="CAL4984182.1"/>
    <property type="molecule type" value="Genomic_DNA"/>
</dbReference>
<feature type="transmembrane region" description="Helical" evidence="1">
    <location>
        <begin position="98"/>
        <end position="121"/>
    </location>
</feature>
<dbReference type="Proteomes" id="UP001497457">
    <property type="component" value="Chromosome 22rd"/>
</dbReference>
<name>A0ABC9AQP7_9POAL</name>
<feature type="transmembrane region" description="Helical" evidence="1">
    <location>
        <begin position="29"/>
        <end position="48"/>
    </location>
</feature>
<gene>
    <name evidence="2" type="ORF">URODEC1_LOCUS55864</name>
    <name evidence="3" type="ORF">URODEC1_LOCUS57399</name>
</gene>
<proteinExistence type="predicted"/>
<feature type="transmembrane region" description="Helical" evidence="1">
    <location>
        <begin position="142"/>
        <end position="171"/>
    </location>
</feature>
<feature type="transmembrane region" description="Helical" evidence="1">
    <location>
        <begin position="232"/>
        <end position="253"/>
    </location>
</feature>
<dbReference type="Proteomes" id="UP001497457">
    <property type="component" value="Chromosome 21rd"/>
</dbReference>
<evidence type="ECO:0000313" key="4">
    <source>
        <dbReference type="Proteomes" id="UP001497457"/>
    </source>
</evidence>
<dbReference type="PANTHER" id="PTHR34483:SF5">
    <property type="entry name" value="TRANSMEMBRANE PROTEIN"/>
    <property type="match status" value="1"/>
</dbReference>
<dbReference type="EMBL" id="OZ075131">
    <property type="protein sequence ID" value="CAL4980854.1"/>
    <property type="molecule type" value="Genomic_DNA"/>
</dbReference>
<evidence type="ECO:0000256" key="1">
    <source>
        <dbReference type="SAM" id="Phobius"/>
    </source>
</evidence>
<evidence type="ECO:0000313" key="3">
    <source>
        <dbReference type="EMBL" id="CAL4984182.1"/>
    </source>
</evidence>
<reference evidence="2 4" key="1">
    <citation type="submission" date="2024-10" db="EMBL/GenBank/DDBJ databases">
        <authorList>
            <person name="Ryan C."/>
        </authorList>
    </citation>
    <scope>NUCLEOTIDE SEQUENCE [LARGE SCALE GENOMIC DNA]</scope>
</reference>
<keyword evidence="1" id="KW-1133">Transmembrane helix</keyword>
<evidence type="ECO:0000313" key="2">
    <source>
        <dbReference type="EMBL" id="CAL4980854.1"/>
    </source>
</evidence>
<accession>A0ABC9AQP7</accession>
<dbReference type="AlphaFoldDB" id="A0ABC9AQP7"/>